<gene>
    <name evidence="3" type="ORF">TPAR_03968</name>
</gene>
<protein>
    <recommendedName>
        <fullName evidence="2">NAD(P)-binding domain-containing protein</fullName>
    </recommendedName>
</protein>
<reference evidence="3 4" key="1">
    <citation type="submission" date="2018-01" db="EMBL/GenBank/DDBJ databases">
        <title>Harnessing the power of phylogenomics to disentangle the directionality and signatures of interkingdom host jumping in the parasitic fungal genus Tolypocladium.</title>
        <authorList>
            <person name="Quandt C.A."/>
            <person name="Patterson W."/>
            <person name="Spatafora J.W."/>
        </authorList>
    </citation>
    <scope>NUCLEOTIDE SEQUENCE [LARGE SCALE GENOMIC DNA]</scope>
    <source>
        <strain evidence="3 4">NRBC 100945</strain>
    </source>
</reference>
<evidence type="ECO:0000256" key="1">
    <source>
        <dbReference type="ARBA" id="ARBA00038376"/>
    </source>
</evidence>
<dbReference type="Pfam" id="PF13460">
    <property type="entry name" value="NAD_binding_10"/>
    <property type="match status" value="1"/>
</dbReference>
<dbReference type="STRING" id="94208.A0A2S4L089"/>
<accession>A0A2S4L089</accession>
<comment type="similarity">
    <text evidence="1">Belongs to the avfA family.</text>
</comment>
<comment type="caution">
    <text evidence="3">The sequence shown here is derived from an EMBL/GenBank/DDBJ whole genome shotgun (WGS) entry which is preliminary data.</text>
</comment>
<dbReference type="Proteomes" id="UP000237481">
    <property type="component" value="Unassembled WGS sequence"/>
</dbReference>
<keyword evidence="4" id="KW-1185">Reference proteome</keyword>
<dbReference type="EMBL" id="PKSG01000394">
    <property type="protein sequence ID" value="POR35839.1"/>
    <property type="molecule type" value="Genomic_DNA"/>
</dbReference>
<proteinExistence type="inferred from homology"/>
<evidence type="ECO:0000313" key="4">
    <source>
        <dbReference type="Proteomes" id="UP000237481"/>
    </source>
</evidence>
<dbReference type="InterPro" id="IPR036291">
    <property type="entry name" value="NAD(P)-bd_dom_sf"/>
</dbReference>
<organism evidence="3 4">
    <name type="scientific">Tolypocladium paradoxum</name>
    <dbReference type="NCBI Taxonomy" id="94208"/>
    <lineage>
        <taxon>Eukaryota</taxon>
        <taxon>Fungi</taxon>
        <taxon>Dikarya</taxon>
        <taxon>Ascomycota</taxon>
        <taxon>Pezizomycotina</taxon>
        <taxon>Sordariomycetes</taxon>
        <taxon>Hypocreomycetidae</taxon>
        <taxon>Hypocreales</taxon>
        <taxon>Ophiocordycipitaceae</taxon>
        <taxon>Tolypocladium</taxon>
    </lineage>
</organism>
<dbReference type="OrthoDB" id="10254604at2759"/>
<sequence>MAGSHHVLVLGGHGNIAQLLTPLLLQRSWTVTSLIRAQEQVPAIEKLGSGLPGKLNVLVRSIDEVDSQDRAASILNEVKPDYVAWSAGAGGKGGAEMVLRTHHDPTFKVDRDAAIHFIHAAASIPSVTRFLLVSYTGSRRAGARWWPAGEWDAYNATVNHGILADYYKAKIAADEALYEASRKSSSLVGLCLRPGTLTAEPAGKIEFGKTAHVKGSVSRATVAETAAALLAADGVKNSWLDLLDGSEDVATAVNKAVKDGVDAAEGEAVYGS</sequence>
<dbReference type="Gene3D" id="3.40.50.720">
    <property type="entry name" value="NAD(P)-binding Rossmann-like Domain"/>
    <property type="match status" value="1"/>
</dbReference>
<dbReference type="PANTHER" id="PTHR15020:SF50">
    <property type="entry name" value="UPF0659 PROTEIN YMR090W"/>
    <property type="match status" value="1"/>
</dbReference>
<evidence type="ECO:0000259" key="2">
    <source>
        <dbReference type="Pfam" id="PF13460"/>
    </source>
</evidence>
<evidence type="ECO:0000313" key="3">
    <source>
        <dbReference type="EMBL" id="POR35839.1"/>
    </source>
</evidence>
<dbReference type="SUPFAM" id="SSF51735">
    <property type="entry name" value="NAD(P)-binding Rossmann-fold domains"/>
    <property type="match status" value="1"/>
</dbReference>
<feature type="domain" description="NAD(P)-binding" evidence="2">
    <location>
        <begin position="11"/>
        <end position="231"/>
    </location>
</feature>
<dbReference type="PANTHER" id="PTHR15020">
    <property type="entry name" value="FLAVIN REDUCTASE-RELATED"/>
    <property type="match status" value="1"/>
</dbReference>
<name>A0A2S4L089_9HYPO</name>
<dbReference type="AlphaFoldDB" id="A0A2S4L089"/>
<dbReference type="InterPro" id="IPR016040">
    <property type="entry name" value="NAD(P)-bd_dom"/>
</dbReference>